<dbReference type="Proteomes" id="UP001139193">
    <property type="component" value="Unassembled WGS sequence"/>
</dbReference>
<dbReference type="Gene3D" id="1.20.120.1630">
    <property type="match status" value="1"/>
</dbReference>
<evidence type="ECO:0000256" key="1">
    <source>
        <dbReference type="ARBA" id="ARBA00004141"/>
    </source>
</evidence>
<evidence type="ECO:0000313" key="8">
    <source>
        <dbReference type="Proteomes" id="UP001139193"/>
    </source>
</evidence>
<dbReference type="RefSeq" id="WP_241937910.1">
    <property type="nucleotide sequence ID" value="NZ_JALBGC010000006.1"/>
</dbReference>
<dbReference type="Pfam" id="PF07298">
    <property type="entry name" value="NnrU"/>
    <property type="match status" value="1"/>
</dbReference>
<organism evidence="7 8">
    <name type="scientific">Hymenobacter cyanobacteriorum</name>
    <dbReference type="NCBI Taxonomy" id="2926463"/>
    <lineage>
        <taxon>Bacteria</taxon>
        <taxon>Pseudomonadati</taxon>
        <taxon>Bacteroidota</taxon>
        <taxon>Cytophagia</taxon>
        <taxon>Cytophagales</taxon>
        <taxon>Hymenobacteraceae</taxon>
        <taxon>Hymenobacter</taxon>
    </lineage>
</organism>
<evidence type="ECO:0000256" key="2">
    <source>
        <dbReference type="ARBA" id="ARBA00022692"/>
    </source>
</evidence>
<dbReference type="PANTHER" id="PTHR12714">
    <property type="entry name" value="PROTEIN-S ISOPRENYLCYSTEINE O-METHYLTRANSFERASE"/>
    <property type="match status" value="1"/>
</dbReference>
<feature type="domain" description="NnrU" evidence="6">
    <location>
        <begin position="3"/>
        <end position="176"/>
    </location>
</feature>
<evidence type="ECO:0000259" key="6">
    <source>
        <dbReference type="Pfam" id="PF07298"/>
    </source>
</evidence>
<evidence type="ECO:0000256" key="4">
    <source>
        <dbReference type="ARBA" id="ARBA00023136"/>
    </source>
</evidence>
<dbReference type="AlphaFoldDB" id="A0A9X2AGX7"/>
<name>A0A9X2AGX7_9BACT</name>
<keyword evidence="4 5" id="KW-0472">Membrane</keyword>
<evidence type="ECO:0000256" key="5">
    <source>
        <dbReference type="SAM" id="Phobius"/>
    </source>
</evidence>
<feature type="transmembrane region" description="Helical" evidence="5">
    <location>
        <begin position="68"/>
        <end position="91"/>
    </location>
</feature>
<evidence type="ECO:0000256" key="3">
    <source>
        <dbReference type="ARBA" id="ARBA00022989"/>
    </source>
</evidence>
<dbReference type="GO" id="GO:0016740">
    <property type="term" value="F:transferase activity"/>
    <property type="evidence" value="ECO:0007669"/>
    <property type="project" value="UniProtKB-ARBA"/>
</dbReference>
<evidence type="ECO:0000313" key="7">
    <source>
        <dbReference type="EMBL" id="MCI1189696.1"/>
    </source>
</evidence>
<reference evidence="7" key="1">
    <citation type="submission" date="2022-03" db="EMBL/GenBank/DDBJ databases">
        <title>Bacterial whole genome sequence for Hymenobacter sp. DH14.</title>
        <authorList>
            <person name="Le V."/>
        </authorList>
    </citation>
    <scope>NUCLEOTIDE SEQUENCE</scope>
    <source>
        <strain evidence="7">DH14</strain>
    </source>
</reference>
<keyword evidence="8" id="KW-1185">Reference proteome</keyword>
<dbReference type="GO" id="GO:0016020">
    <property type="term" value="C:membrane"/>
    <property type="evidence" value="ECO:0007669"/>
    <property type="project" value="UniProtKB-SubCell"/>
</dbReference>
<protein>
    <recommendedName>
        <fullName evidence="6">NnrU domain-containing protein</fullName>
    </recommendedName>
</protein>
<dbReference type="PANTHER" id="PTHR12714:SF9">
    <property type="entry name" value="PROTEIN-S-ISOPRENYLCYSTEINE O-METHYLTRANSFERASE"/>
    <property type="match status" value="1"/>
</dbReference>
<keyword evidence="2 5" id="KW-0812">Transmembrane</keyword>
<keyword evidence="3 5" id="KW-1133">Transmembrane helix</keyword>
<proteinExistence type="predicted"/>
<dbReference type="EMBL" id="JALBGC010000006">
    <property type="protein sequence ID" value="MCI1189696.1"/>
    <property type="molecule type" value="Genomic_DNA"/>
</dbReference>
<dbReference type="InterPro" id="IPR009915">
    <property type="entry name" value="NnrU_dom"/>
</dbReference>
<gene>
    <name evidence="7" type="ORF">MON38_19920</name>
</gene>
<feature type="transmembrane region" description="Helical" evidence="5">
    <location>
        <begin position="129"/>
        <end position="162"/>
    </location>
</feature>
<sequence length="198" mass="21801">MLVLLLGWLGYYALHSVLATNWLKTAVAARWPGWSAYYRLGYNGVAVVLFGLLMAYQQQLPARPLWRGHPGFTVTGWALLLGGAVVGLLALRSYNLAEFGGLGYLRRGGMPASTTLSTHGLNAWVRHPLYSGLLLVLGGYVLVAPTLPRLIFALCSALYVLVGARLEEHKLLAHFGTAYARYQTQVPMLLPRLARRRP</sequence>
<comment type="caution">
    <text evidence="7">The sequence shown here is derived from an EMBL/GenBank/DDBJ whole genome shotgun (WGS) entry which is preliminary data.</text>
</comment>
<comment type="subcellular location">
    <subcellularLocation>
        <location evidence="1">Membrane</location>
        <topology evidence="1">Multi-pass membrane protein</topology>
    </subcellularLocation>
</comment>
<accession>A0A9X2AGX7</accession>
<feature type="transmembrane region" description="Helical" evidence="5">
    <location>
        <begin position="35"/>
        <end position="56"/>
    </location>
</feature>